<accession>A0A0D2TK42</accession>
<name>A0A0D2TK42_GOSRA</name>
<dbReference type="OMA" id="WGAILFE"/>
<dbReference type="AlphaFoldDB" id="A0A0D2TK42"/>
<dbReference type="Gramene" id="KJB44085">
    <property type="protein sequence ID" value="KJB44085"/>
    <property type="gene ID" value="B456_007G235600"/>
</dbReference>
<proteinExistence type="predicted"/>
<dbReference type="InterPro" id="IPR043502">
    <property type="entry name" value="DNA/RNA_pol_sf"/>
</dbReference>
<protein>
    <recommendedName>
        <fullName evidence="1">Reverse transcriptase/retrotransposon-derived protein RNase H-like domain-containing protein</fullName>
    </recommendedName>
</protein>
<gene>
    <name evidence="2" type="ORF">B456_007G235600</name>
</gene>
<keyword evidence="3" id="KW-1185">Reference proteome</keyword>
<dbReference type="EMBL" id="CM001746">
    <property type="protein sequence ID" value="KJB44085.1"/>
    <property type="molecule type" value="Genomic_DNA"/>
</dbReference>
<dbReference type="SUPFAM" id="SSF56672">
    <property type="entry name" value="DNA/RNA polymerases"/>
    <property type="match status" value="1"/>
</dbReference>
<feature type="domain" description="Reverse transcriptase/retrotransposon-derived protein RNase H-like" evidence="1">
    <location>
        <begin position="4"/>
        <end position="54"/>
    </location>
</feature>
<evidence type="ECO:0000313" key="3">
    <source>
        <dbReference type="Proteomes" id="UP000032304"/>
    </source>
</evidence>
<dbReference type="Pfam" id="PF17919">
    <property type="entry name" value="RT_RNaseH_2"/>
    <property type="match status" value="1"/>
</dbReference>
<dbReference type="Proteomes" id="UP000032304">
    <property type="component" value="Chromosome 7"/>
</dbReference>
<evidence type="ECO:0000313" key="2">
    <source>
        <dbReference type="EMBL" id="KJB44085.1"/>
    </source>
</evidence>
<sequence>MEFLQTDASDKYWGAILFEEENGKRRLYGYKSGRFTDAEIHYHSTFKEILAVKKDAEIQTKEVPHSQLLRWAEWFSKFSFNVVHIKGKTNVLTDILTRPLENFPENLMIQPSSSSKGKEVLSLILEKKFHREAMNMMLSYQLDIFRDFCGLFLKPLGLYSDYPFIHPIKFQFIEFLDELKWMLWYLTHLFHIGIEFFIEDP</sequence>
<dbReference type="InterPro" id="IPR041577">
    <property type="entry name" value="RT_RNaseH_2"/>
</dbReference>
<organism evidence="2 3">
    <name type="scientific">Gossypium raimondii</name>
    <name type="common">Peruvian cotton</name>
    <name type="synonym">Gossypium klotzschianum subsp. raimondii</name>
    <dbReference type="NCBI Taxonomy" id="29730"/>
    <lineage>
        <taxon>Eukaryota</taxon>
        <taxon>Viridiplantae</taxon>
        <taxon>Streptophyta</taxon>
        <taxon>Embryophyta</taxon>
        <taxon>Tracheophyta</taxon>
        <taxon>Spermatophyta</taxon>
        <taxon>Magnoliopsida</taxon>
        <taxon>eudicotyledons</taxon>
        <taxon>Gunneridae</taxon>
        <taxon>Pentapetalae</taxon>
        <taxon>rosids</taxon>
        <taxon>malvids</taxon>
        <taxon>Malvales</taxon>
        <taxon>Malvaceae</taxon>
        <taxon>Malvoideae</taxon>
        <taxon>Gossypium</taxon>
    </lineage>
</organism>
<evidence type="ECO:0000259" key="1">
    <source>
        <dbReference type="Pfam" id="PF17919"/>
    </source>
</evidence>
<reference evidence="2 3" key="1">
    <citation type="journal article" date="2012" name="Nature">
        <title>Repeated polyploidization of Gossypium genomes and the evolution of spinnable cotton fibres.</title>
        <authorList>
            <person name="Paterson A.H."/>
            <person name="Wendel J.F."/>
            <person name="Gundlach H."/>
            <person name="Guo H."/>
            <person name="Jenkins J."/>
            <person name="Jin D."/>
            <person name="Llewellyn D."/>
            <person name="Showmaker K.C."/>
            <person name="Shu S."/>
            <person name="Udall J."/>
            <person name="Yoo M.J."/>
            <person name="Byers R."/>
            <person name="Chen W."/>
            <person name="Doron-Faigenboim A."/>
            <person name="Duke M.V."/>
            <person name="Gong L."/>
            <person name="Grimwood J."/>
            <person name="Grover C."/>
            <person name="Grupp K."/>
            <person name="Hu G."/>
            <person name="Lee T.H."/>
            <person name="Li J."/>
            <person name="Lin L."/>
            <person name="Liu T."/>
            <person name="Marler B.S."/>
            <person name="Page J.T."/>
            <person name="Roberts A.W."/>
            <person name="Romanel E."/>
            <person name="Sanders W.S."/>
            <person name="Szadkowski E."/>
            <person name="Tan X."/>
            <person name="Tang H."/>
            <person name="Xu C."/>
            <person name="Wang J."/>
            <person name="Wang Z."/>
            <person name="Zhang D."/>
            <person name="Zhang L."/>
            <person name="Ashrafi H."/>
            <person name="Bedon F."/>
            <person name="Bowers J.E."/>
            <person name="Brubaker C.L."/>
            <person name="Chee P.W."/>
            <person name="Das S."/>
            <person name="Gingle A.R."/>
            <person name="Haigler C.H."/>
            <person name="Harker D."/>
            <person name="Hoffmann L.V."/>
            <person name="Hovav R."/>
            <person name="Jones D.C."/>
            <person name="Lemke C."/>
            <person name="Mansoor S."/>
            <person name="ur Rahman M."/>
            <person name="Rainville L.N."/>
            <person name="Rambani A."/>
            <person name="Reddy U.K."/>
            <person name="Rong J.K."/>
            <person name="Saranga Y."/>
            <person name="Scheffler B.E."/>
            <person name="Scheffler J.A."/>
            <person name="Stelly D.M."/>
            <person name="Triplett B.A."/>
            <person name="Van Deynze A."/>
            <person name="Vaslin M.F."/>
            <person name="Waghmare V.N."/>
            <person name="Walford S.A."/>
            <person name="Wright R.J."/>
            <person name="Zaki E.A."/>
            <person name="Zhang T."/>
            <person name="Dennis E.S."/>
            <person name="Mayer K.F."/>
            <person name="Peterson D.G."/>
            <person name="Rokhsar D.S."/>
            <person name="Wang X."/>
            <person name="Schmutz J."/>
        </authorList>
    </citation>
    <scope>NUCLEOTIDE SEQUENCE [LARGE SCALE GENOMIC DNA]</scope>
</reference>